<keyword evidence="5" id="KW-0690">Ribosome biogenesis</keyword>
<evidence type="ECO:0000313" key="8">
    <source>
        <dbReference type="Proteomes" id="UP001321760"/>
    </source>
</evidence>
<dbReference type="InterPro" id="IPR016024">
    <property type="entry name" value="ARM-type_fold"/>
</dbReference>
<dbReference type="GO" id="GO:0006364">
    <property type="term" value="P:rRNA processing"/>
    <property type="evidence" value="ECO:0007669"/>
    <property type="project" value="UniProtKB-UniRule"/>
</dbReference>
<dbReference type="InterPro" id="IPR011989">
    <property type="entry name" value="ARM-like"/>
</dbReference>
<comment type="similarity">
    <text evidence="3 5">Belongs to the IPI1/TEX10 family.</text>
</comment>
<reference evidence="7" key="2">
    <citation type="submission" date="2023-05" db="EMBL/GenBank/DDBJ databases">
        <authorList>
            <consortium name="Lawrence Berkeley National Laboratory"/>
            <person name="Steindorff A."/>
            <person name="Hensen N."/>
            <person name="Bonometti L."/>
            <person name="Westerberg I."/>
            <person name="Brannstrom I.O."/>
            <person name="Guillou S."/>
            <person name="Cros-Aarteil S."/>
            <person name="Calhoun S."/>
            <person name="Haridas S."/>
            <person name="Kuo A."/>
            <person name="Mondo S."/>
            <person name="Pangilinan J."/>
            <person name="Riley R."/>
            <person name="Labutti K."/>
            <person name="Andreopoulos B."/>
            <person name="Lipzen A."/>
            <person name="Chen C."/>
            <person name="Yanf M."/>
            <person name="Daum C."/>
            <person name="Ng V."/>
            <person name="Clum A."/>
            <person name="Ohm R."/>
            <person name="Martin F."/>
            <person name="Silar P."/>
            <person name="Natvig D."/>
            <person name="Lalanne C."/>
            <person name="Gautier V."/>
            <person name="Ament-Velasquez S.L."/>
            <person name="Kruys A."/>
            <person name="Hutchinson M.I."/>
            <person name="Powell A.J."/>
            <person name="Barry K."/>
            <person name="Miller A.N."/>
            <person name="Grigoriev I.V."/>
            <person name="Debuchy R."/>
            <person name="Gladieux P."/>
            <person name="Thoren M.H."/>
            <person name="Johannesson H."/>
        </authorList>
    </citation>
    <scope>NUCLEOTIDE SEQUENCE</scope>
    <source>
        <strain evidence="7">PSN243</strain>
    </source>
</reference>
<protein>
    <recommendedName>
        <fullName evidence="5">Pre-rRNA-processing protein</fullName>
    </recommendedName>
</protein>
<comment type="caution">
    <text evidence="7">The sequence shown here is derived from an EMBL/GenBank/DDBJ whole genome shotgun (WGS) entry which is preliminary data.</text>
</comment>
<sequence>MGSSNKKKKEKKKDFQKAKLKVGKAKAKAANFTDTSFKAKSISVNQQVISAEDIDAVEQFKQNLSLAVTSKSDNQRRDALAYLTNQISATPPNNPVGTSAILTKLLPLISDTSATVRTKLLALFRVLPPAEVQPNVEKILMYVRGGMAHMSNIIRTDALNILEWLLEVAGDEVVSCPGGWLKTLNSFSSMLGWNPSLVSALSNQGWTSSSKPTLDARKKGSEAQVRQIQVLTQFLAVGFKPETPEPHNLRAYWDNIYRFPGTPGPFAHLNLFGTPRDEDSEMYPDRPSRRRVFDAKWRGAIAAGMEGVKKEGGNVGRVAASLNRVLSGGTGDGVCLPASREQNCAGILG</sequence>
<gene>
    <name evidence="7" type="ORF">QBC34DRAFT_344562</name>
</gene>
<dbReference type="InterPro" id="IPR024679">
    <property type="entry name" value="Ipi1_N"/>
</dbReference>
<comment type="subunit">
    <text evidence="5">Component of the RIX1 complex.</text>
</comment>
<dbReference type="Proteomes" id="UP001321760">
    <property type="component" value="Unassembled WGS sequence"/>
</dbReference>
<proteinExistence type="inferred from homology"/>
<evidence type="ECO:0000256" key="5">
    <source>
        <dbReference type="RuleBase" id="RU368021"/>
    </source>
</evidence>
<keyword evidence="4 5" id="KW-0539">Nucleus</keyword>
<accession>A0AAV9GZS5</accession>
<evidence type="ECO:0000256" key="1">
    <source>
        <dbReference type="ARBA" id="ARBA00002355"/>
    </source>
</evidence>
<keyword evidence="8" id="KW-1185">Reference proteome</keyword>
<organism evidence="7 8">
    <name type="scientific">Podospora aff. communis PSN243</name>
    <dbReference type="NCBI Taxonomy" id="3040156"/>
    <lineage>
        <taxon>Eukaryota</taxon>
        <taxon>Fungi</taxon>
        <taxon>Dikarya</taxon>
        <taxon>Ascomycota</taxon>
        <taxon>Pezizomycotina</taxon>
        <taxon>Sordariomycetes</taxon>
        <taxon>Sordariomycetidae</taxon>
        <taxon>Sordariales</taxon>
        <taxon>Podosporaceae</taxon>
        <taxon>Podospora</taxon>
    </lineage>
</organism>
<evidence type="ECO:0000313" key="7">
    <source>
        <dbReference type="EMBL" id="KAK4453567.1"/>
    </source>
</evidence>
<comment type="function">
    <text evidence="1 5">Component of the RIX1 complex required for processing of ITS2 sequences from 35S pre-rRNA.</text>
</comment>
<dbReference type="GO" id="GO:0120330">
    <property type="term" value="C:rixosome complex"/>
    <property type="evidence" value="ECO:0007669"/>
    <property type="project" value="UniProtKB-UniRule"/>
</dbReference>
<dbReference type="SUPFAM" id="SSF48371">
    <property type="entry name" value="ARM repeat"/>
    <property type="match status" value="1"/>
</dbReference>
<comment type="subcellular location">
    <subcellularLocation>
        <location evidence="2 5">Nucleus</location>
    </subcellularLocation>
</comment>
<evidence type="ECO:0000259" key="6">
    <source>
        <dbReference type="Pfam" id="PF12333"/>
    </source>
</evidence>
<reference evidence="7" key="1">
    <citation type="journal article" date="2023" name="Mol. Phylogenet. Evol.">
        <title>Genome-scale phylogeny and comparative genomics of the fungal order Sordariales.</title>
        <authorList>
            <person name="Hensen N."/>
            <person name="Bonometti L."/>
            <person name="Westerberg I."/>
            <person name="Brannstrom I.O."/>
            <person name="Guillou S."/>
            <person name="Cros-Aarteil S."/>
            <person name="Calhoun S."/>
            <person name="Haridas S."/>
            <person name="Kuo A."/>
            <person name="Mondo S."/>
            <person name="Pangilinan J."/>
            <person name="Riley R."/>
            <person name="LaButti K."/>
            <person name="Andreopoulos B."/>
            <person name="Lipzen A."/>
            <person name="Chen C."/>
            <person name="Yan M."/>
            <person name="Daum C."/>
            <person name="Ng V."/>
            <person name="Clum A."/>
            <person name="Steindorff A."/>
            <person name="Ohm R.A."/>
            <person name="Martin F."/>
            <person name="Silar P."/>
            <person name="Natvig D.O."/>
            <person name="Lalanne C."/>
            <person name="Gautier V."/>
            <person name="Ament-Velasquez S.L."/>
            <person name="Kruys A."/>
            <person name="Hutchinson M.I."/>
            <person name="Powell A.J."/>
            <person name="Barry K."/>
            <person name="Miller A.N."/>
            <person name="Grigoriev I.V."/>
            <person name="Debuchy R."/>
            <person name="Gladieux P."/>
            <person name="Hiltunen Thoren M."/>
            <person name="Johannesson H."/>
        </authorList>
    </citation>
    <scope>NUCLEOTIDE SEQUENCE</scope>
    <source>
        <strain evidence="7">PSN243</strain>
    </source>
</reference>
<feature type="domain" description="Pre-rRNA-processing protein Ipi1 N-terminal" evidence="6">
    <location>
        <begin position="131"/>
        <end position="235"/>
    </location>
</feature>
<dbReference type="Pfam" id="PF12333">
    <property type="entry name" value="Ipi1_N"/>
    <property type="match status" value="1"/>
</dbReference>
<evidence type="ECO:0000256" key="2">
    <source>
        <dbReference type="ARBA" id="ARBA00004123"/>
    </source>
</evidence>
<dbReference type="EMBL" id="MU865920">
    <property type="protein sequence ID" value="KAK4453567.1"/>
    <property type="molecule type" value="Genomic_DNA"/>
</dbReference>
<dbReference type="GO" id="GO:0005634">
    <property type="term" value="C:nucleus"/>
    <property type="evidence" value="ECO:0007669"/>
    <property type="project" value="UniProtKB-SubCell"/>
</dbReference>
<evidence type="ECO:0000256" key="4">
    <source>
        <dbReference type="ARBA" id="ARBA00023242"/>
    </source>
</evidence>
<dbReference type="AlphaFoldDB" id="A0AAV9GZS5"/>
<keyword evidence="5" id="KW-0698">rRNA processing</keyword>
<evidence type="ECO:0000256" key="3">
    <source>
        <dbReference type="ARBA" id="ARBA00006427"/>
    </source>
</evidence>
<dbReference type="PANTHER" id="PTHR16056">
    <property type="entry name" value="REGULATOR OF MICROTUBULE DYNAMICS PROTEIN"/>
    <property type="match status" value="1"/>
</dbReference>
<name>A0AAV9GZS5_9PEZI</name>
<dbReference type="PANTHER" id="PTHR16056:SF2">
    <property type="entry name" value="TESTIS-EXPRESSED PROTEIN 10"/>
    <property type="match status" value="1"/>
</dbReference>
<dbReference type="Gene3D" id="1.25.10.10">
    <property type="entry name" value="Leucine-rich Repeat Variant"/>
    <property type="match status" value="1"/>
</dbReference>